<proteinExistence type="inferred from homology"/>
<dbReference type="GO" id="GO:0009277">
    <property type="term" value="C:fungal-type cell wall"/>
    <property type="evidence" value="ECO:0007669"/>
    <property type="project" value="InterPro"/>
</dbReference>
<comment type="caution">
    <text evidence="8">The sequence shown here is derived from an EMBL/GenBank/DDBJ whole genome shotgun (WGS) entry which is preliminary data.</text>
</comment>
<dbReference type="InterPro" id="IPR019778">
    <property type="entry name" value="Class_I_Hydrophobin_CS"/>
</dbReference>
<dbReference type="GO" id="GO:0005199">
    <property type="term" value="F:structural constituent of cell wall"/>
    <property type="evidence" value="ECO:0007669"/>
    <property type="project" value="InterPro"/>
</dbReference>
<evidence type="ECO:0000256" key="5">
    <source>
        <dbReference type="ARBA" id="ARBA00022729"/>
    </source>
</evidence>
<evidence type="ECO:0000256" key="3">
    <source>
        <dbReference type="ARBA" id="ARBA00022512"/>
    </source>
</evidence>
<name>A0A9P5X6M1_9AGAR</name>
<evidence type="ECO:0000313" key="8">
    <source>
        <dbReference type="EMBL" id="KAF9443776.1"/>
    </source>
</evidence>
<dbReference type="SMART" id="SM00075">
    <property type="entry name" value="HYDRO"/>
    <property type="match status" value="1"/>
</dbReference>
<keyword evidence="4 7" id="KW-0964">Secreted</keyword>
<protein>
    <recommendedName>
        <fullName evidence="7">Hydrophobin</fullName>
    </recommendedName>
</protein>
<accession>A0A9P5X6M1</accession>
<comment type="similarity">
    <text evidence="2 7">Belongs to the fungal hydrophobin family.</text>
</comment>
<organism evidence="8 9">
    <name type="scientific">Macrolepiota fuliginosa MF-IS2</name>
    <dbReference type="NCBI Taxonomy" id="1400762"/>
    <lineage>
        <taxon>Eukaryota</taxon>
        <taxon>Fungi</taxon>
        <taxon>Dikarya</taxon>
        <taxon>Basidiomycota</taxon>
        <taxon>Agaricomycotina</taxon>
        <taxon>Agaricomycetes</taxon>
        <taxon>Agaricomycetidae</taxon>
        <taxon>Agaricales</taxon>
        <taxon>Agaricineae</taxon>
        <taxon>Agaricaceae</taxon>
        <taxon>Macrolepiota</taxon>
    </lineage>
</organism>
<dbReference type="EMBL" id="MU151436">
    <property type="protein sequence ID" value="KAF9443776.1"/>
    <property type="molecule type" value="Genomic_DNA"/>
</dbReference>
<gene>
    <name evidence="8" type="ORF">P691DRAFT_787539</name>
</gene>
<evidence type="ECO:0000256" key="7">
    <source>
        <dbReference type="RuleBase" id="RU365009"/>
    </source>
</evidence>
<keyword evidence="3 7" id="KW-0134">Cell wall</keyword>
<reference evidence="8" key="1">
    <citation type="submission" date="2020-11" db="EMBL/GenBank/DDBJ databases">
        <authorList>
            <consortium name="DOE Joint Genome Institute"/>
            <person name="Ahrendt S."/>
            <person name="Riley R."/>
            <person name="Andreopoulos W."/>
            <person name="Labutti K."/>
            <person name="Pangilinan J."/>
            <person name="Ruiz-Duenas F.J."/>
            <person name="Barrasa J.M."/>
            <person name="Sanchez-Garcia M."/>
            <person name="Camarero S."/>
            <person name="Miyauchi S."/>
            <person name="Serrano A."/>
            <person name="Linde D."/>
            <person name="Babiker R."/>
            <person name="Drula E."/>
            <person name="Ayuso-Fernandez I."/>
            <person name="Pacheco R."/>
            <person name="Padilla G."/>
            <person name="Ferreira P."/>
            <person name="Barriuso J."/>
            <person name="Kellner H."/>
            <person name="Castanera R."/>
            <person name="Alfaro M."/>
            <person name="Ramirez L."/>
            <person name="Pisabarro A.G."/>
            <person name="Kuo A."/>
            <person name="Tritt A."/>
            <person name="Lipzen A."/>
            <person name="He G."/>
            <person name="Yan M."/>
            <person name="Ng V."/>
            <person name="Cullen D."/>
            <person name="Martin F."/>
            <person name="Rosso M.-N."/>
            <person name="Henrissat B."/>
            <person name="Hibbett D."/>
            <person name="Martinez A.T."/>
            <person name="Grigoriev I.V."/>
        </authorList>
    </citation>
    <scope>NUCLEOTIDE SEQUENCE</scope>
    <source>
        <strain evidence="8">MF-IS2</strain>
    </source>
</reference>
<keyword evidence="9" id="KW-1185">Reference proteome</keyword>
<feature type="chain" id="PRO_5040544895" description="Hydrophobin" evidence="7">
    <location>
        <begin position="19"/>
        <end position="121"/>
    </location>
</feature>
<evidence type="ECO:0000256" key="2">
    <source>
        <dbReference type="ARBA" id="ARBA00010446"/>
    </source>
</evidence>
<sequence length="121" mass="11871">MFSKLAILIVSIAAVVAAVPTDPPAGGSTTTTTTINKCNVGTLQCCKSVQAPKDQAQLNQLGLGTLGVGNIEGMIGVECNPISGFIGAGTGSNCNATPACCKGNKINGVFAGGCGSLNGNL</sequence>
<dbReference type="PROSITE" id="PS00956">
    <property type="entry name" value="HYDROPHOBIN"/>
    <property type="match status" value="1"/>
</dbReference>
<evidence type="ECO:0000313" key="9">
    <source>
        <dbReference type="Proteomes" id="UP000807342"/>
    </source>
</evidence>
<dbReference type="CDD" id="cd23507">
    <property type="entry name" value="hydrophobin_I"/>
    <property type="match status" value="1"/>
</dbReference>
<dbReference type="Pfam" id="PF01185">
    <property type="entry name" value="Hydrophobin"/>
    <property type="match status" value="1"/>
</dbReference>
<comment type="subcellular location">
    <subcellularLocation>
        <location evidence="1 7">Secreted</location>
        <location evidence="1 7">Cell wall</location>
    </subcellularLocation>
</comment>
<evidence type="ECO:0000256" key="4">
    <source>
        <dbReference type="ARBA" id="ARBA00022525"/>
    </source>
</evidence>
<dbReference type="Proteomes" id="UP000807342">
    <property type="component" value="Unassembled WGS sequence"/>
</dbReference>
<feature type="signal peptide" evidence="7">
    <location>
        <begin position="1"/>
        <end position="18"/>
    </location>
</feature>
<keyword evidence="6 7" id="KW-1015">Disulfide bond</keyword>
<dbReference type="OrthoDB" id="4225815at2759"/>
<evidence type="ECO:0000256" key="6">
    <source>
        <dbReference type="ARBA" id="ARBA00023157"/>
    </source>
</evidence>
<dbReference type="InterPro" id="IPR001338">
    <property type="entry name" value="Class_I_Hydrophobin"/>
</dbReference>
<dbReference type="AlphaFoldDB" id="A0A9P5X6M1"/>
<evidence type="ECO:0000256" key="1">
    <source>
        <dbReference type="ARBA" id="ARBA00004191"/>
    </source>
</evidence>
<keyword evidence="5 7" id="KW-0732">Signal</keyword>